<dbReference type="RefSeq" id="WP_344837401.1">
    <property type="nucleotide sequence ID" value="NZ_BAAAUV010000031.1"/>
</dbReference>
<feature type="transmembrane region" description="Helical" evidence="9">
    <location>
        <begin position="322"/>
        <end position="344"/>
    </location>
</feature>
<dbReference type="InterPro" id="IPR000719">
    <property type="entry name" value="Prot_kinase_dom"/>
</dbReference>
<evidence type="ECO:0000256" key="3">
    <source>
        <dbReference type="ARBA" id="ARBA00022679"/>
    </source>
</evidence>
<gene>
    <name evidence="11" type="ORF">GCM10010468_70980</name>
</gene>
<feature type="region of interest" description="Disordered" evidence="8">
    <location>
        <begin position="542"/>
        <end position="561"/>
    </location>
</feature>
<dbReference type="InterPro" id="IPR011009">
    <property type="entry name" value="Kinase-like_dom_sf"/>
</dbReference>
<evidence type="ECO:0000256" key="1">
    <source>
        <dbReference type="ARBA" id="ARBA00012513"/>
    </source>
</evidence>
<keyword evidence="9" id="KW-0472">Membrane</keyword>
<dbReference type="EMBL" id="BAAAUV010000031">
    <property type="protein sequence ID" value="GAA3236654.1"/>
    <property type="molecule type" value="Genomic_DNA"/>
</dbReference>
<keyword evidence="9" id="KW-1133">Transmembrane helix</keyword>
<evidence type="ECO:0000256" key="4">
    <source>
        <dbReference type="ARBA" id="ARBA00022741"/>
    </source>
</evidence>
<accession>A0ABP6QJW2</accession>
<evidence type="ECO:0000259" key="10">
    <source>
        <dbReference type="PROSITE" id="PS50011"/>
    </source>
</evidence>
<protein>
    <recommendedName>
        <fullName evidence="1">non-specific serine/threonine protein kinase</fullName>
        <ecNumber evidence="1">2.7.11.1</ecNumber>
    </recommendedName>
</protein>
<feature type="domain" description="Protein kinase" evidence="10">
    <location>
        <begin position="10"/>
        <end position="259"/>
    </location>
</feature>
<reference evidence="12" key="1">
    <citation type="journal article" date="2019" name="Int. J. Syst. Evol. Microbiol.">
        <title>The Global Catalogue of Microorganisms (GCM) 10K type strain sequencing project: providing services to taxonomists for standard genome sequencing and annotation.</title>
        <authorList>
            <consortium name="The Broad Institute Genomics Platform"/>
            <consortium name="The Broad Institute Genome Sequencing Center for Infectious Disease"/>
            <person name="Wu L."/>
            <person name="Ma J."/>
        </authorList>
    </citation>
    <scope>NUCLEOTIDE SEQUENCE [LARGE SCALE GENOMIC DNA]</scope>
    <source>
        <strain evidence="12">JCM 9377</strain>
    </source>
</reference>
<feature type="compositionally biased region" description="Pro residues" evidence="8">
    <location>
        <begin position="428"/>
        <end position="447"/>
    </location>
</feature>
<comment type="caution">
    <text evidence="11">The sequence shown here is derived from an EMBL/GenBank/DDBJ whole genome shotgun (WGS) entry which is preliminary data.</text>
</comment>
<dbReference type="PROSITE" id="PS00108">
    <property type="entry name" value="PROTEIN_KINASE_ST"/>
    <property type="match status" value="1"/>
</dbReference>
<feature type="compositionally biased region" description="Polar residues" evidence="8">
    <location>
        <begin position="551"/>
        <end position="561"/>
    </location>
</feature>
<dbReference type="PANTHER" id="PTHR43289">
    <property type="entry name" value="MITOGEN-ACTIVATED PROTEIN KINASE KINASE KINASE 20-RELATED"/>
    <property type="match status" value="1"/>
</dbReference>
<evidence type="ECO:0000256" key="8">
    <source>
        <dbReference type="SAM" id="MobiDB-lite"/>
    </source>
</evidence>
<dbReference type="PROSITE" id="PS50011">
    <property type="entry name" value="PROTEIN_KINASE_DOM"/>
    <property type="match status" value="1"/>
</dbReference>
<evidence type="ECO:0000256" key="9">
    <source>
        <dbReference type="SAM" id="Phobius"/>
    </source>
</evidence>
<keyword evidence="12" id="KW-1185">Reference proteome</keyword>
<dbReference type="InterPro" id="IPR017441">
    <property type="entry name" value="Protein_kinase_ATP_BS"/>
</dbReference>
<sequence>MDSTWTVPGYRHVRDLGAGASGRVVMAEHVDSGIQVAIKYLSADLFMDPEFVGRFREEARLLAALEDPNLVQFFEYVETGADAAIVMELINGVSLSQMLADAGALSPEASLAVLKGSLLGLAAAHANRIVHRDYKPGNVLVDGEGNSMLADFGIAVRAGMDVQAAGTPAYMPPEQWSGSPVTPAADVYAATAVAYECMTGARPYAAKTLPELAAAHQSQPVPIENVPEPIRPLIAAGLAKDLSERPQTADALLWELETIAGAVYGEGWEERGRSHLKERALALLLLFPLGAPLADAVSDVASTVLQPSVPKAPQAAKAAPKLGLLLAAGAAVVALFGSGAFVLVNTSDSKAIPQAAPLTTPKPDSTVGGETPTGTPTTPAKPGDDPDPAVPVTDPSTTPLPSASPSTSASPSESATPGPDEDGTMTPTPGPTPKPTTPKPTPTPTPTPTVTEEPEPEPEPEPVPVQVAGLGVSVSDAGANLTVTVTVRVTGDSGTTSVTVYGLRNGRRVGSRVIGNIKASGTYTVSFAGIFGTGNCDKGSASANGDGVSAASGTVTGSCVR</sequence>
<keyword evidence="5" id="KW-0418">Kinase</keyword>
<feature type="compositionally biased region" description="Low complexity" evidence="8">
    <location>
        <begin position="390"/>
        <end position="418"/>
    </location>
</feature>
<feature type="region of interest" description="Disordered" evidence="8">
    <location>
        <begin position="353"/>
        <end position="465"/>
    </location>
</feature>
<dbReference type="PROSITE" id="PS00107">
    <property type="entry name" value="PROTEIN_KINASE_ATP"/>
    <property type="match status" value="1"/>
</dbReference>
<feature type="binding site" evidence="7">
    <location>
        <position position="39"/>
    </location>
    <ligand>
        <name>ATP</name>
        <dbReference type="ChEBI" id="CHEBI:30616"/>
    </ligand>
</feature>
<dbReference type="PRINTS" id="PR01217">
    <property type="entry name" value="PRICHEXTENSN"/>
</dbReference>
<evidence type="ECO:0000313" key="12">
    <source>
        <dbReference type="Proteomes" id="UP001501237"/>
    </source>
</evidence>
<evidence type="ECO:0000256" key="7">
    <source>
        <dbReference type="PROSITE-ProRule" id="PRU10141"/>
    </source>
</evidence>
<dbReference type="Pfam" id="PF00069">
    <property type="entry name" value="Pkinase"/>
    <property type="match status" value="1"/>
</dbReference>
<evidence type="ECO:0000256" key="2">
    <source>
        <dbReference type="ARBA" id="ARBA00022527"/>
    </source>
</evidence>
<name>A0ABP6QJW2_9ACTN</name>
<dbReference type="SUPFAM" id="SSF56112">
    <property type="entry name" value="Protein kinase-like (PK-like)"/>
    <property type="match status" value="1"/>
</dbReference>
<keyword evidence="2" id="KW-0723">Serine/threonine-protein kinase</keyword>
<keyword evidence="3" id="KW-0808">Transferase</keyword>
<dbReference type="Proteomes" id="UP001501237">
    <property type="component" value="Unassembled WGS sequence"/>
</dbReference>
<dbReference type="InterPro" id="IPR008271">
    <property type="entry name" value="Ser/Thr_kinase_AS"/>
</dbReference>
<dbReference type="CDD" id="cd14014">
    <property type="entry name" value="STKc_PknB_like"/>
    <property type="match status" value="1"/>
</dbReference>
<feature type="compositionally biased region" description="Low complexity" evidence="8">
    <location>
        <begin position="366"/>
        <end position="381"/>
    </location>
</feature>
<dbReference type="Gene3D" id="3.30.200.20">
    <property type="entry name" value="Phosphorylase Kinase, domain 1"/>
    <property type="match status" value="1"/>
</dbReference>
<dbReference type="EC" id="2.7.11.1" evidence="1"/>
<keyword evidence="6 7" id="KW-0067">ATP-binding</keyword>
<dbReference type="Gene3D" id="1.10.510.10">
    <property type="entry name" value="Transferase(Phosphotransferase) domain 1"/>
    <property type="match status" value="1"/>
</dbReference>
<evidence type="ECO:0000256" key="6">
    <source>
        <dbReference type="ARBA" id="ARBA00022840"/>
    </source>
</evidence>
<proteinExistence type="predicted"/>
<keyword evidence="9" id="KW-0812">Transmembrane</keyword>
<evidence type="ECO:0000256" key="5">
    <source>
        <dbReference type="ARBA" id="ARBA00022777"/>
    </source>
</evidence>
<keyword evidence="4 7" id="KW-0547">Nucleotide-binding</keyword>
<organism evidence="11 12">
    <name type="scientific">Actinocorallia longicatena</name>
    <dbReference type="NCBI Taxonomy" id="111803"/>
    <lineage>
        <taxon>Bacteria</taxon>
        <taxon>Bacillati</taxon>
        <taxon>Actinomycetota</taxon>
        <taxon>Actinomycetes</taxon>
        <taxon>Streptosporangiales</taxon>
        <taxon>Thermomonosporaceae</taxon>
        <taxon>Actinocorallia</taxon>
    </lineage>
</organism>
<evidence type="ECO:0000313" key="11">
    <source>
        <dbReference type="EMBL" id="GAA3236654.1"/>
    </source>
</evidence>
<dbReference type="PANTHER" id="PTHR43289:SF6">
    <property type="entry name" value="SERINE_THREONINE-PROTEIN KINASE NEKL-3"/>
    <property type="match status" value="1"/>
</dbReference>